<reference evidence="8" key="1">
    <citation type="submission" date="2020-09" db="EMBL/GenBank/DDBJ databases">
        <title>Iningainema tapete sp. nov. (Scytonemataceae, Cyanobacteria) from greenhouses in central Florida (USA) produces two types of nodularin with biosynthetic potential for microcystin-LR and anabaenopeptins.</title>
        <authorList>
            <person name="Berthold D.E."/>
            <person name="Lefler F.W."/>
            <person name="Huang I.-S."/>
            <person name="Abdulla H."/>
            <person name="Zimba P.V."/>
            <person name="Laughinghouse H.D. IV."/>
        </authorList>
    </citation>
    <scope>NUCLEOTIDE SEQUENCE</scope>
    <source>
        <strain evidence="8">BLCCT55</strain>
    </source>
</reference>
<evidence type="ECO:0000259" key="7">
    <source>
        <dbReference type="PROSITE" id="PS51085"/>
    </source>
</evidence>
<evidence type="ECO:0000256" key="3">
    <source>
        <dbReference type="ARBA" id="ARBA00023002"/>
    </source>
</evidence>
<evidence type="ECO:0000256" key="1">
    <source>
        <dbReference type="ARBA" id="ARBA00022714"/>
    </source>
</evidence>
<protein>
    <submittedName>
        <fullName evidence="8">2Fe-2S iron-sulfur cluster binding domain-containing protein</fullName>
    </submittedName>
</protein>
<keyword evidence="4" id="KW-0408">Iron</keyword>
<keyword evidence="9" id="KW-1185">Reference proteome</keyword>
<evidence type="ECO:0000313" key="9">
    <source>
        <dbReference type="Proteomes" id="UP000629098"/>
    </source>
</evidence>
<keyword evidence="5" id="KW-0411">Iron-sulfur</keyword>
<dbReference type="Pfam" id="PF00111">
    <property type="entry name" value="Fer2"/>
    <property type="match status" value="1"/>
</dbReference>
<dbReference type="Proteomes" id="UP000629098">
    <property type="component" value="Unassembled WGS sequence"/>
</dbReference>
<dbReference type="InterPro" id="IPR006058">
    <property type="entry name" value="2Fe2S_fd_BS"/>
</dbReference>
<dbReference type="PROSITE" id="PS00197">
    <property type="entry name" value="2FE2S_FER_1"/>
    <property type="match status" value="1"/>
</dbReference>
<dbReference type="PANTHER" id="PTHR45331">
    <property type="entry name" value="OXIDOREDUCTASE, IRON-SULPHUR BINDING SUBUNIT-RELATED-RELATED"/>
    <property type="match status" value="1"/>
</dbReference>
<dbReference type="RefSeq" id="WP_190827694.1">
    <property type="nucleotide sequence ID" value="NZ_CAWPPI010000043.1"/>
</dbReference>
<evidence type="ECO:0000256" key="2">
    <source>
        <dbReference type="ARBA" id="ARBA00022723"/>
    </source>
</evidence>
<accession>A0A8J7CD96</accession>
<evidence type="ECO:0000256" key="4">
    <source>
        <dbReference type="ARBA" id="ARBA00023004"/>
    </source>
</evidence>
<dbReference type="GO" id="GO:0016903">
    <property type="term" value="F:oxidoreductase activity, acting on the aldehyde or oxo group of donors"/>
    <property type="evidence" value="ECO:0007669"/>
    <property type="project" value="TreeGrafter"/>
</dbReference>
<dbReference type="FunFam" id="3.10.20.30:FF:000020">
    <property type="entry name" value="Xanthine dehydrogenase iron-sulfur subunit"/>
    <property type="match status" value="1"/>
</dbReference>
<dbReference type="Pfam" id="PF01799">
    <property type="entry name" value="Fer2_2"/>
    <property type="match status" value="1"/>
</dbReference>
<dbReference type="InterPro" id="IPR036884">
    <property type="entry name" value="2Fe-2S-bd_dom_sf"/>
</dbReference>
<proteinExistence type="predicted"/>
<dbReference type="AlphaFoldDB" id="A0A8J7CD96"/>
<keyword evidence="2" id="KW-0479">Metal-binding</keyword>
<dbReference type="Gene3D" id="1.10.150.120">
    <property type="entry name" value="[2Fe-2S]-binding domain"/>
    <property type="match status" value="1"/>
</dbReference>
<dbReference type="InterPro" id="IPR052914">
    <property type="entry name" value="Aldehyde_Oxdr_Iron-Sulfur"/>
</dbReference>
<keyword evidence="1" id="KW-0001">2Fe-2S</keyword>
<dbReference type="EMBL" id="JACXAE010000043">
    <property type="protein sequence ID" value="MBD2772740.1"/>
    <property type="molecule type" value="Genomic_DNA"/>
</dbReference>
<dbReference type="SUPFAM" id="SSF47741">
    <property type="entry name" value="CO dehydrogenase ISP C-domain like"/>
    <property type="match status" value="1"/>
</dbReference>
<dbReference type="InterPro" id="IPR001041">
    <property type="entry name" value="2Fe-2S_ferredoxin-type"/>
</dbReference>
<comment type="pathway">
    <text evidence="6">Alkaloid degradation; nicotine degradation.</text>
</comment>
<keyword evidence="3" id="KW-0560">Oxidoreductase</keyword>
<dbReference type="CDD" id="cd00207">
    <property type="entry name" value="fer2"/>
    <property type="match status" value="1"/>
</dbReference>
<dbReference type="InterPro" id="IPR036010">
    <property type="entry name" value="2Fe-2S_ferredoxin-like_sf"/>
</dbReference>
<dbReference type="SUPFAM" id="SSF54292">
    <property type="entry name" value="2Fe-2S ferredoxin-like"/>
    <property type="match status" value="1"/>
</dbReference>
<dbReference type="GO" id="GO:0051537">
    <property type="term" value="F:2 iron, 2 sulfur cluster binding"/>
    <property type="evidence" value="ECO:0007669"/>
    <property type="project" value="UniProtKB-KW"/>
</dbReference>
<dbReference type="InterPro" id="IPR012675">
    <property type="entry name" value="Beta-grasp_dom_sf"/>
</dbReference>
<gene>
    <name evidence="8" type="ORF">ICL16_11830</name>
</gene>
<name>A0A8J7CD96_9CYAN</name>
<dbReference type="PROSITE" id="PS51085">
    <property type="entry name" value="2FE2S_FER_2"/>
    <property type="match status" value="1"/>
</dbReference>
<evidence type="ECO:0000256" key="6">
    <source>
        <dbReference type="ARBA" id="ARBA00060707"/>
    </source>
</evidence>
<dbReference type="GO" id="GO:0046872">
    <property type="term" value="F:metal ion binding"/>
    <property type="evidence" value="ECO:0007669"/>
    <property type="project" value="UniProtKB-KW"/>
</dbReference>
<evidence type="ECO:0000313" key="8">
    <source>
        <dbReference type="EMBL" id="MBD2772740.1"/>
    </source>
</evidence>
<dbReference type="InterPro" id="IPR002888">
    <property type="entry name" value="2Fe-2S-bd"/>
</dbReference>
<evidence type="ECO:0000256" key="5">
    <source>
        <dbReference type="ARBA" id="ARBA00023014"/>
    </source>
</evidence>
<sequence length="248" mass="26781">MKLRVKRRRFGQLVIAGTVTTVVGDFSNKILAQTRVQSPTAASALDESVDVTLSINSKKYPLKIDPRVTLLDALRENIGLTGSKKGCDHGQCGACTVLVDGRRVLSCLTLAVTCEGTEVTTIEGLARGNDLHPMQTAFIKHDGFQCGYCTPGQICSAVAVLNEAKNGEASYVTANVRQKPRPVELSDDEIRERMSGNICRCGAYPNIVAAIREVYTGKAQAQTWQFAGENETAIFDQPEITTETGEVA</sequence>
<dbReference type="Gene3D" id="3.10.20.30">
    <property type="match status" value="1"/>
</dbReference>
<comment type="caution">
    <text evidence="8">The sequence shown here is derived from an EMBL/GenBank/DDBJ whole genome shotgun (WGS) entry which is preliminary data.</text>
</comment>
<organism evidence="8 9">
    <name type="scientific">Iningainema tapete BLCC-T55</name>
    <dbReference type="NCBI Taxonomy" id="2748662"/>
    <lineage>
        <taxon>Bacteria</taxon>
        <taxon>Bacillati</taxon>
        <taxon>Cyanobacteriota</taxon>
        <taxon>Cyanophyceae</taxon>
        <taxon>Nostocales</taxon>
        <taxon>Scytonemataceae</taxon>
        <taxon>Iningainema tapete</taxon>
    </lineage>
</organism>
<feature type="domain" description="2Fe-2S ferredoxin-type" evidence="7">
    <location>
        <begin position="49"/>
        <end position="125"/>
    </location>
</feature>